<accession>A0A3D8QCX4</accession>
<organism evidence="1 2">
    <name type="scientific">Coleophoma crateriformis</name>
    <dbReference type="NCBI Taxonomy" id="565419"/>
    <lineage>
        <taxon>Eukaryota</taxon>
        <taxon>Fungi</taxon>
        <taxon>Dikarya</taxon>
        <taxon>Ascomycota</taxon>
        <taxon>Pezizomycotina</taxon>
        <taxon>Leotiomycetes</taxon>
        <taxon>Helotiales</taxon>
        <taxon>Dermateaceae</taxon>
        <taxon>Coleophoma</taxon>
    </lineage>
</organism>
<protein>
    <submittedName>
        <fullName evidence="1">Uncharacterized protein</fullName>
    </submittedName>
</protein>
<reference evidence="1 2" key="1">
    <citation type="journal article" date="2018" name="IMA Fungus">
        <title>IMA Genome-F 9: Draft genome sequence of Annulohypoxylon stygium, Aspergillus mulundensis, Berkeleyomyces basicola (syn. Thielaviopsis basicola), Ceratocystis smalleyi, two Cercospora beticola strains, Coleophoma cylindrospora, Fusarium fracticaudum, Phialophora cf. hyalina, and Morchella septimelata.</title>
        <authorList>
            <person name="Wingfield B.D."/>
            <person name="Bills G.F."/>
            <person name="Dong Y."/>
            <person name="Huang W."/>
            <person name="Nel W.J."/>
            <person name="Swalarsk-Parry B.S."/>
            <person name="Vaghefi N."/>
            <person name="Wilken P.M."/>
            <person name="An Z."/>
            <person name="de Beer Z.W."/>
            <person name="De Vos L."/>
            <person name="Chen L."/>
            <person name="Duong T.A."/>
            <person name="Gao Y."/>
            <person name="Hammerbacher A."/>
            <person name="Kikkert J.R."/>
            <person name="Li Y."/>
            <person name="Li H."/>
            <person name="Li K."/>
            <person name="Li Q."/>
            <person name="Liu X."/>
            <person name="Ma X."/>
            <person name="Naidoo K."/>
            <person name="Pethybridge S.J."/>
            <person name="Sun J."/>
            <person name="Steenkamp E.T."/>
            <person name="van der Nest M.A."/>
            <person name="van Wyk S."/>
            <person name="Wingfield M.J."/>
            <person name="Xiong C."/>
            <person name="Yue Q."/>
            <person name="Zhang X."/>
        </authorList>
    </citation>
    <scope>NUCLEOTIDE SEQUENCE [LARGE SCALE GENOMIC DNA]</scope>
    <source>
        <strain evidence="1 2">BP5796</strain>
    </source>
</reference>
<name>A0A3D8QCX4_9HELO</name>
<dbReference type="EMBL" id="PDLN01000020">
    <property type="protein sequence ID" value="RDW59264.1"/>
    <property type="molecule type" value="Genomic_DNA"/>
</dbReference>
<dbReference type="AlphaFoldDB" id="A0A3D8QCX4"/>
<dbReference type="OrthoDB" id="5099888at2759"/>
<comment type="caution">
    <text evidence="1">The sequence shown here is derived from an EMBL/GenBank/DDBJ whole genome shotgun (WGS) entry which is preliminary data.</text>
</comment>
<proteinExistence type="predicted"/>
<dbReference type="Proteomes" id="UP000256328">
    <property type="component" value="Unassembled WGS sequence"/>
</dbReference>
<evidence type="ECO:0000313" key="1">
    <source>
        <dbReference type="EMBL" id="RDW59264.1"/>
    </source>
</evidence>
<keyword evidence="2" id="KW-1185">Reference proteome</keyword>
<sequence>MIQNWRVQNKQEELDKLRKEIKDITDARLAMVKLGSTSLEIFNNNINILSSTWQLAQNDAIKIKASLTEGTKDITQAEIFVGEMGTATGFYKSMAAYLSQYADGIQSGSIPNSAPPVYK</sequence>
<gene>
    <name evidence="1" type="ORF">BP5796_12188</name>
</gene>
<evidence type="ECO:0000313" key="2">
    <source>
        <dbReference type="Proteomes" id="UP000256328"/>
    </source>
</evidence>